<feature type="signal peptide" evidence="4">
    <location>
        <begin position="1"/>
        <end position="25"/>
    </location>
</feature>
<dbReference type="EMBL" id="LCYG01000100">
    <property type="protein sequence ID" value="KLK90085.1"/>
    <property type="molecule type" value="Genomic_DNA"/>
</dbReference>
<dbReference type="Pfam" id="PF03480">
    <property type="entry name" value="DctP"/>
    <property type="match status" value="1"/>
</dbReference>
<dbReference type="OrthoDB" id="8673861at2"/>
<dbReference type="PANTHER" id="PTHR33376">
    <property type="match status" value="1"/>
</dbReference>
<dbReference type="PATRIC" id="fig|1225564.3.peg.45"/>
<evidence type="ECO:0000256" key="4">
    <source>
        <dbReference type="SAM" id="SignalP"/>
    </source>
</evidence>
<dbReference type="NCBIfam" id="NF037995">
    <property type="entry name" value="TRAP_S1"/>
    <property type="match status" value="1"/>
</dbReference>
<reference evidence="5 6" key="1">
    <citation type="submission" date="2015-05" db="EMBL/GenBank/DDBJ databases">
        <title>Draft genome sequence of Microvirga vignae strain BR3299, a novel nitrogen fixing bacteria isolated from Brazil semi-aired region.</title>
        <authorList>
            <person name="Zilli J.E."/>
            <person name="Passos S.R."/>
            <person name="Leite J."/>
            <person name="Baldani J.I."/>
            <person name="Xavier G.R."/>
            <person name="Rumjaneck N.G."/>
            <person name="Simoes-Araujo J.L."/>
        </authorList>
    </citation>
    <scope>NUCLEOTIDE SEQUENCE [LARGE SCALE GENOMIC DNA]</scope>
    <source>
        <strain evidence="5 6">BR3299</strain>
    </source>
</reference>
<sequence length="332" mass="36927">MAKKAKVLALAAILAASISVGFAEAKTLKMATDSGAKGSPAGAAIEAWAKAIESGTKGDVKVSIYYQNELGGQQEVFDLLVAGDVDLMLNWPLTSYDKRIGVLYTPYMFTTWEEALEAYKPGGWLNKILDNVYSQIGLKFFGAWPEGFNGVATKGRFATTVDGAKGIKVRVPPVFPFSETLQALGYQTATVDWGELFSAIQTGVVDGDAANVIYWDYEYFRDVLDHYVQTKQQFLTGMLTMNLEEWEALTPEQQKVVQDAALSVMQKQFKEARALDESFVEKWKAKGNKYIEPKPEEIQTLAQKVRTEVWPRLEKDIGSELMKPVRENSAKF</sequence>
<dbReference type="InterPro" id="IPR018389">
    <property type="entry name" value="DctP_fam"/>
</dbReference>
<dbReference type="GO" id="GO:0055085">
    <property type="term" value="P:transmembrane transport"/>
    <property type="evidence" value="ECO:0007669"/>
    <property type="project" value="InterPro"/>
</dbReference>
<evidence type="ECO:0000256" key="2">
    <source>
        <dbReference type="ARBA" id="ARBA00022448"/>
    </source>
</evidence>
<keyword evidence="3 4" id="KW-0732">Signal</keyword>
<name>A0A0H1R4E3_9HYPH</name>
<comment type="caution">
    <text evidence="5">The sequence shown here is derived from an EMBL/GenBank/DDBJ whole genome shotgun (WGS) entry which is preliminary data.</text>
</comment>
<dbReference type="InterPro" id="IPR038404">
    <property type="entry name" value="TRAP_DctP_sf"/>
</dbReference>
<dbReference type="RefSeq" id="WP_047192250.1">
    <property type="nucleotide sequence ID" value="NZ_LCYG01000100.1"/>
</dbReference>
<keyword evidence="2" id="KW-0813">Transport</keyword>
<proteinExistence type="inferred from homology"/>
<organism evidence="5 6">
    <name type="scientific">Microvirga vignae</name>
    <dbReference type="NCBI Taxonomy" id="1225564"/>
    <lineage>
        <taxon>Bacteria</taxon>
        <taxon>Pseudomonadati</taxon>
        <taxon>Pseudomonadota</taxon>
        <taxon>Alphaproteobacteria</taxon>
        <taxon>Hyphomicrobiales</taxon>
        <taxon>Methylobacteriaceae</taxon>
        <taxon>Microvirga</taxon>
    </lineage>
</organism>
<evidence type="ECO:0000313" key="6">
    <source>
        <dbReference type="Proteomes" id="UP000035489"/>
    </source>
</evidence>
<comment type="similarity">
    <text evidence="1">Belongs to the bacterial solute-binding protein 7 family.</text>
</comment>
<gene>
    <name evidence="5" type="ORF">AA309_27660</name>
</gene>
<dbReference type="STRING" id="1225564.AA309_27660"/>
<protein>
    <submittedName>
        <fullName evidence="5">C4-dicarboxylate ABC transporter substrate-binding protein</fullName>
    </submittedName>
</protein>
<dbReference type="AlphaFoldDB" id="A0A0H1R4E3"/>
<evidence type="ECO:0000313" key="5">
    <source>
        <dbReference type="EMBL" id="KLK90085.1"/>
    </source>
</evidence>
<evidence type="ECO:0000256" key="3">
    <source>
        <dbReference type="ARBA" id="ARBA00022729"/>
    </source>
</evidence>
<accession>A0A0H1R4E3</accession>
<feature type="chain" id="PRO_5005199760" evidence="4">
    <location>
        <begin position="26"/>
        <end position="332"/>
    </location>
</feature>
<dbReference type="Proteomes" id="UP000035489">
    <property type="component" value="Unassembled WGS sequence"/>
</dbReference>
<dbReference type="Gene3D" id="3.40.190.170">
    <property type="entry name" value="Bacterial extracellular solute-binding protein, family 7"/>
    <property type="match status" value="1"/>
</dbReference>
<evidence type="ECO:0000256" key="1">
    <source>
        <dbReference type="ARBA" id="ARBA00009023"/>
    </source>
</evidence>
<dbReference type="PANTHER" id="PTHR33376:SF7">
    <property type="entry name" value="C4-DICARBOXYLATE-BINDING PROTEIN DCTB"/>
    <property type="match status" value="1"/>
</dbReference>
<keyword evidence="6" id="KW-1185">Reference proteome</keyword>